<dbReference type="WBParaSite" id="nRc.2.0.1.t41331-RA">
    <property type="protein sequence ID" value="nRc.2.0.1.t41331-RA"/>
    <property type="gene ID" value="nRc.2.0.1.g41331"/>
</dbReference>
<evidence type="ECO:0000313" key="1">
    <source>
        <dbReference type="Proteomes" id="UP000887565"/>
    </source>
</evidence>
<reference evidence="2" key="1">
    <citation type="submission" date="2022-11" db="UniProtKB">
        <authorList>
            <consortium name="WormBaseParasite"/>
        </authorList>
    </citation>
    <scope>IDENTIFICATION</scope>
</reference>
<name>A0A915KRE4_ROMCU</name>
<sequence>MGNKNRVLFLECQLEIIQEIIRQLLYRTQRDHEIKLTREKLVRLITVVNEGNFPSTAILVGIEIDLDLFNITIRLLCNELSCQH</sequence>
<organism evidence="1 2">
    <name type="scientific">Romanomermis culicivorax</name>
    <name type="common">Nematode worm</name>
    <dbReference type="NCBI Taxonomy" id="13658"/>
    <lineage>
        <taxon>Eukaryota</taxon>
        <taxon>Metazoa</taxon>
        <taxon>Ecdysozoa</taxon>
        <taxon>Nematoda</taxon>
        <taxon>Enoplea</taxon>
        <taxon>Dorylaimia</taxon>
        <taxon>Mermithida</taxon>
        <taxon>Mermithoidea</taxon>
        <taxon>Mermithidae</taxon>
        <taxon>Romanomermis</taxon>
    </lineage>
</organism>
<evidence type="ECO:0000313" key="2">
    <source>
        <dbReference type="WBParaSite" id="nRc.2.0.1.t41331-RA"/>
    </source>
</evidence>
<protein>
    <submittedName>
        <fullName evidence="2">Uncharacterized protein</fullName>
    </submittedName>
</protein>
<dbReference type="Proteomes" id="UP000887565">
    <property type="component" value="Unplaced"/>
</dbReference>
<keyword evidence="1" id="KW-1185">Reference proteome</keyword>
<dbReference type="AlphaFoldDB" id="A0A915KRE4"/>
<accession>A0A915KRE4</accession>
<proteinExistence type="predicted"/>